<evidence type="ECO:0000313" key="2">
    <source>
        <dbReference type="EMBL" id="KAG7054887.1"/>
    </source>
</evidence>
<organism evidence="2 3">
    <name type="scientific">Colletotrichum scovillei</name>
    <dbReference type="NCBI Taxonomy" id="1209932"/>
    <lineage>
        <taxon>Eukaryota</taxon>
        <taxon>Fungi</taxon>
        <taxon>Dikarya</taxon>
        <taxon>Ascomycota</taxon>
        <taxon>Pezizomycotina</taxon>
        <taxon>Sordariomycetes</taxon>
        <taxon>Hypocreomycetidae</taxon>
        <taxon>Glomerellales</taxon>
        <taxon>Glomerellaceae</taxon>
        <taxon>Colletotrichum</taxon>
        <taxon>Colletotrichum acutatum species complex</taxon>
    </lineage>
</organism>
<dbReference type="EMBL" id="JAESDN010000002">
    <property type="protein sequence ID" value="KAG7054887.1"/>
    <property type="molecule type" value="Genomic_DNA"/>
</dbReference>
<feature type="non-terminal residue" evidence="2">
    <location>
        <position position="163"/>
    </location>
</feature>
<sequence>SVSFPFWKRDSDETRPYEKSTGRLLISGRFWASEFQDPFIESGLERDQLQDLLCLKDKRSGASDPTAAARAKAMGTAAGDSAHEHPKDPRIETADSGPKDVGLPVRNLDTKQRFLEVVIVGSVVAAAAASRRYCRKGGAGRPLSGSSTGYWAHVEVIVTHFDQ</sequence>
<feature type="region of interest" description="Disordered" evidence="1">
    <location>
        <begin position="59"/>
        <end position="103"/>
    </location>
</feature>
<evidence type="ECO:0000256" key="1">
    <source>
        <dbReference type="SAM" id="MobiDB-lite"/>
    </source>
</evidence>
<keyword evidence="3" id="KW-1185">Reference proteome</keyword>
<accession>A0A9P7RC75</accession>
<proteinExistence type="predicted"/>
<evidence type="ECO:0000313" key="3">
    <source>
        <dbReference type="Proteomes" id="UP000699042"/>
    </source>
</evidence>
<dbReference type="Proteomes" id="UP000699042">
    <property type="component" value="Unassembled WGS sequence"/>
</dbReference>
<comment type="caution">
    <text evidence="2">The sequence shown here is derived from an EMBL/GenBank/DDBJ whole genome shotgun (WGS) entry which is preliminary data.</text>
</comment>
<name>A0A9P7RC75_9PEZI</name>
<feature type="compositionally biased region" description="Basic and acidic residues" evidence="1">
    <location>
        <begin position="81"/>
        <end position="93"/>
    </location>
</feature>
<dbReference type="AlphaFoldDB" id="A0A9P7RC75"/>
<gene>
    <name evidence="2" type="ORF">JMJ77_007359</name>
</gene>
<feature type="compositionally biased region" description="Low complexity" evidence="1">
    <location>
        <begin position="67"/>
        <end position="78"/>
    </location>
</feature>
<protein>
    <submittedName>
        <fullName evidence="2">Uncharacterized protein</fullName>
    </submittedName>
</protein>
<reference evidence="2" key="1">
    <citation type="submission" date="2021-05" db="EMBL/GenBank/DDBJ databases">
        <title>Comparative genomics of three Colletotrichum scovillei strains and genetic complementation revealed genes involved fungal growth and virulence on chili pepper.</title>
        <authorList>
            <person name="Hsieh D.-K."/>
            <person name="Chuang S.-C."/>
            <person name="Chen C.-Y."/>
            <person name="Chao Y.-T."/>
            <person name="Lu M.-Y.J."/>
            <person name="Lee M.-H."/>
            <person name="Shih M.-C."/>
        </authorList>
    </citation>
    <scope>NUCLEOTIDE SEQUENCE</scope>
    <source>
        <strain evidence="2">Coll-153</strain>
    </source>
</reference>